<comment type="caution">
    <text evidence="2">The sequence shown here is derived from an EMBL/GenBank/DDBJ whole genome shotgun (WGS) entry which is preliminary data.</text>
</comment>
<dbReference type="EMBL" id="BGZK01000436">
    <property type="protein sequence ID" value="GBP43443.1"/>
    <property type="molecule type" value="Genomic_DNA"/>
</dbReference>
<keyword evidence="3" id="KW-1185">Reference proteome</keyword>
<accession>A0A4C1VXB8</accession>
<protein>
    <submittedName>
        <fullName evidence="2">Uncharacterized protein</fullName>
    </submittedName>
</protein>
<name>A0A4C1VXB8_EUMVA</name>
<evidence type="ECO:0000313" key="2">
    <source>
        <dbReference type="EMBL" id="GBP43443.1"/>
    </source>
</evidence>
<feature type="transmembrane region" description="Helical" evidence="1">
    <location>
        <begin position="6"/>
        <end position="22"/>
    </location>
</feature>
<organism evidence="2 3">
    <name type="scientific">Eumeta variegata</name>
    <name type="common">Bagworm moth</name>
    <name type="synonym">Eumeta japonica</name>
    <dbReference type="NCBI Taxonomy" id="151549"/>
    <lineage>
        <taxon>Eukaryota</taxon>
        <taxon>Metazoa</taxon>
        <taxon>Ecdysozoa</taxon>
        <taxon>Arthropoda</taxon>
        <taxon>Hexapoda</taxon>
        <taxon>Insecta</taxon>
        <taxon>Pterygota</taxon>
        <taxon>Neoptera</taxon>
        <taxon>Endopterygota</taxon>
        <taxon>Lepidoptera</taxon>
        <taxon>Glossata</taxon>
        <taxon>Ditrysia</taxon>
        <taxon>Tineoidea</taxon>
        <taxon>Psychidae</taxon>
        <taxon>Oiketicinae</taxon>
        <taxon>Eumeta</taxon>
    </lineage>
</organism>
<gene>
    <name evidence="2" type="ORF">EVAR_16017_1</name>
</gene>
<dbReference type="Proteomes" id="UP000299102">
    <property type="component" value="Unassembled WGS sequence"/>
</dbReference>
<reference evidence="2 3" key="1">
    <citation type="journal article" date="2019" name="Commun. Biol.">
        <title>The bagworm genome reveals a unique fibroin gene that provides high tensile strength.</title>
        <authorList>
            <person name="Kono N."/>
            <person name="Nakamura H."/>
            <person name="Ohtoshi R."/>
            <person name="Tomita M."/>
            <person name="Numata K."/>
            <person name="Arakawa K."/>
        </authorList>
    </citation>
    <scope>NUCLEOTIDE SEQUENCE [LARGE SCALE GENOMIC DNA]</scope>
</reference>
<proteinExistence type="predicted"/>
<dbReference type="AlphaFoldDB" id="A0A4C1VXB8"/>
<keyword evidence="1" id="KW-1133">Transmembrane helix</keyword>
<keyword evidence="1" id="KW-0812">Transmembrane</keyword>
<keyword evidence="1" id="KW-0472">Membrane</keyword>
<evidence type="ECO:0000256" key="1">
    <source>
        <dbReference type="SAM" id="Phobius"/>
    </source>
</evidence>
<sequence>MRKSIVGSPSGFAFITFHSVLFRTKQRPQRERVIGLWTKYKENAHEAGRADPLQFYAWQLSPSLGKREVSP</sequence>
<evidence type="ECO:0000313" key="3">
    <source>
        <dbReference type="Proteomes" id="UP000299102"/>
    </source>
</evidence>